<dbReference type="AlphaFoldDB" id="A0A8K0TRN2"/>
<organism evidence="8 9">
    <name type="scientific">Plectosphaerella cucumerina</name>
    <dbReference type="NCBI Taxonomy" id="40658"/>
    <lineage>
        <taxon>Eukaryota</taxon>
        <taxon>Fungi</taxon>
        <taxon>Dikarya</taxon>
        <taxon>Ascomycota</taxon>
        <taxon>Pezizomycotina</taxon>
        <taxon>Sordariomycetes</taxon>
        <taxon>Hypocreomycetidae</taxon>
        <taxon>Glomerellales</taxon>
        <taxon>Plectosphaerellaceae</taxon>
        <taxon>Plectosphaerella</taxon>
    </lineage>
</organism>
<proteinExistence type="predicted"/>
<feature type="compositionally biased region" description="Acidic residues" evidence="6">
    <location>
        <begin position="390"/>
        <end position="429"/>
    </location>
</feature>
<dbReference type="FunFam" id="4.10.1000.10:FF:000022">
    <property type="entry name" value="Zinc finger CCCH domain-containing protein 7"/>
    <property type="match status" value="1"/>
</dbReference>
<dbReference type="Gene3D" id="4.10.1000.10">
    <property type="entry name" value="Zinc finger, CCCH-type"/>
    <property type="match status" value="2"/>
</dbReference>
<feature type="domain" description="C3H1-type" evidence="7">
    <location>
        <begin position="288"/>
        <end position="314"/>
    </location>
</feature>
<feature type="zinc finger region" description="C3H1-type" evidence="5">
    <location>
        <begin position="232"/>
        <end position="258"/>
    </location>
</feature>
<dbReference type="GO" id="GO:0008270">
    <property type="term" value="F:zinc ion binding"/>
    <property type="evidence" value="ECO:0007669"/>
    <property type="project" value="UniProtKB-KW"/>
</dbReference>
<gene>
    <name evidence="8" type="ORF">B0T11DRAFT_271554</name>
</gene>
<dbReference type="InterPro" id="IPR000571">
    <property type="entry name" value="Znf_CCCH"/>
</dbReference>
<evidence type="ECO:0000256" key="2">
    <source>
        <dbReference type="ARBA" id="ARBA00022737"/>
    </source>
</evidence>
<feature type="domain" description="C3H1-type" evidence="7">
    <location>
        <begin position="315"/>
        <end position="343"/>
    </location>
</feature>
<accession>A0A8K0TRN2</accession>
<keyword evidence="4 5" id="KW-0862">Zinc</keyword>
<comment type="caution">
    <text evidence="8">The sequence shown here is derived from an EMBL/GenBank/DDBJ whole genome shotgun (WGS) entry which is preliminary data.</text>
</comment>
<dbReference type="PROSITE" id="PS50103">
    <property type="entry name" value="ZF_C3H1"/>
    <property type="match status" value="4"/>
</dbReference>
<keyword evidence="2" id="KW-0677">Repeat</keyword>
<evidence type="ECO:0000256" key="3">
    <source>
        <dbReference type="ARBA" id="ARBA00022771"/>
    </source>
</evidence>
<keyword evidence="3 5" id="KW-0863">Zinc-finger</keyword>
<feature type="region of interest" description="Disordered" evidence="6">
    <location>
        <begin position="381"/>
        <end position="439"/>
    </location>
</feature>
<dbReference type="PANTHER" id="PTHR46156:SF1">
    <property type="entry name" value="ZINC FINGER CCCH DOMAIN-CONTAINING PROTEIN 3"/>
    <property type="match status" value="1"/>
</dbReference>
<dbReference type="EMBL" id="JAGPXD010000001">
    <property type="protein sequence ID" value="KAH7376077.1"/>
    <property type="molecule type" value="Genomic_DNA"/>
</dbReference>
<dbReference type="GO" id="GO:0005634">
    <property type="term" value="C:nucleus"/>
    <property type="evidence" value="ECO:0007669"/>
    <property type="project" value="TreeGrafter"/>
</dbReference>
<evidence type="ECO:0000256" key="6">
    <source>
        <dbReference type="SAM" id="MobiDB-lite"/>
    </source>
</evidence>
<protein>
    <recommendedName>
        <fullName evidence="7">C3H1-type domain-containing protein</fullName>
    </recommendedName>
</protein>
<evidence type="ECO:0000259" key="7">
    <source>
        <dbReference type="PROSITE" id="PS50103"/>
    </source>
</evidence>
<feature type="zinc finger region" description="C3H1-type" evidence="5">
    <location>
        <begin position="315"/>
        <end position="343"/>
    </location>
</feature>
<dbReference type="InterPro" id="IPR036855">
    <property type="entry name" value="Znf_CCCH_sf"/>
</dbReference>
<feature type="domain" description="C3H1-type" evidence="7">
    <location>
        <begin position="259"/>
        <end position="287"/>
    </location>
</feature>
<feature type="domain" description="C3H1-type" evidence="7">
    <location>
        <begin position="232"/>
        <end position="258"/>
    </location>
</feature>
<evidence type="ECO:0000256" key="4">
    <source>
        <dbReference type="ARBA" id="ARBA00022833"/>
    </source>
</evidence>
<evidence type="ECO:0000313" key="9">
    <source>
        <dbReference type="Proteomes" id="UP000813385"/>
    </source>
</evidence>
<dbReference type="Pfam" id="PF00642">
    <property type="entry name" value="zf-CCCH"/>
    <property type="match status" value="1"/>
</dbReference>
<dbReference type="OrthoDB" id="410307at2759"/>
<evidence type="ECO:0000256" key="5">
    <source>
        <dbReference type="PROSITE-ProRule" id="PRU00723"/>
    </source>
</evidence>
<keyword evidence="9" id="KW-1185">Reference proteome</keyword>
<reference evidence="8" key="1">
    <citation type="journal article" date="2021" name="Nat. Commun.">
        <title>Genetic determinants of endophytism in the Arabidopsis root mycobiome.</title>
        <authorList>
            <person name="Mesny F."/>
            <person name="Miyauchi S."/>
            <person name="Thiergart T."/>
            <person name="Pickel B."/>
            <person name="Atanasova L."/>
            <person name="Karlsson M."/>
            <person name="Huettel B."/>
            <person name="Barry K.W."/>
            <person name="Haridas S."/>
            <person name="Chen C."/>
            <person name="Bauer D."/>
            <person name="Andreopoulos W."/>
            <person name="Pangilinan J."/>
            <person name="LaButti K."/>
            <person name="Riley R."/>
            <person name="Lipzen A."/>
            <person name="Clum A."/>
            <person name="Drula E."/>
            <person name="Henrissat B."/>
            <person name="Kohler A."/>
            <person name="Grigoriev I.V."/>
            <person name="Martin F.M."/>
            <person name="Hacquard S."/>
        </authorList>
    </citation>
    <scope>NUCLEOTIDE SEQUENCE</scope>
    <source>
        <strain evidence="8">MPI-CAGE-AT-0016</strain>
    </source>
</reference>
<dbReference type="Gene3D" id="6.10.250.3220">
    <property type="match status" value="1"/>
</dbReference>
<dbReference type="Proteomes" id="UP000813385">
    <property type="component" value="Unassembled WGS sequence"/>
</dbReference>
<evidence type="ECO:0000256" key="1">
    <source>
        <dbReference type="ARBA" id="ARBA00022723"/>
    </source>
</evidence>
<dbReference type="SMART" id="SM00356">
    <property type="entry name" value="ZnF_C3H1"/>
    <property type="match status" value="4"/>
</dbReference>
<feature type="zinc finger region" description="C3H1-type" evidence="5">
    <location>
        <begin position="288"/>
        <end position="314"/>
    </location>
</feature>
<sequence>MSSEDQELLAKIGQLAGKINRHKSRQSGAPSTPNHHPAHHRDNASRRGSGFQHRIGRPPAPHRHRTLVMNHSGTSTPTSTTSDAAAGPSDATGTTTSWVAKNSRHRQLINTAVYQKDNENRTKAIEATRKQQIAAQNARETDQITNHLMRQRGPVAGPTNPAAANHHEVMIQGIRFRVTQRGSKLIKVPGDINPPSATPKVTFVGGVKFHRSKNGNLYRDGILKAQRQSGIKKVNEPCRTFATTGNCLKGPTCRYIHDASRVAVCKDFLHKGECAHGDACDMSHDLTPQRVPLCLHYAKGKCAKFECRFSHQDLAPDAPVCRSFGLYGYCDAGRDCVERHVAECPDFSNTGKCSTKGCKLLHRERASVLRKTAAAAAAAAAASSGAGGGQDEEMDDLSSDEESVDSDDVDSDEVEEFLGDGVDEGDDSDFVGQRDFIEF</sequence>
<feature type="compositionally biased region" description="Basic residues" evidence="6">
    <location>
        <begin position="54"/>
        <end position="66"/>
    </location>
</feature>
<evidence type="ECO:0000313" key="8">
    <source>
        <dbReference type="EMBL" id="KAH7376077.1"/>
    </source>
</evidence>
<keyword evidence="1 5" id="KW-0479">Metal-binding</keyword>
<dbReference type="PANTHER" id="PTHR46156">
    <property type="entry name" value="CCCH ZINGC FINGER"/>
    <property type="match status" value="1"/>
</dbReference>
<dbReference type="SUPFAM" id="SSF90229">
    <property type="entry name" value="CCCH zinc finger"/>
    <property type="match status" value="3"/>
</dbReference>
<feature type="zinc finger region" description="C3H1-type" evidence="5">
    <location>
        <begin position="259"/>
        <end position="287"/>
    </location>
</feature>
<feature type="compositionally biased region" description="Low complexity" evidence="6">
    <location>
        <begin position="72"/>
        <end position="97"/>
    </location>
</feature>
<name>A0A8K0TRN2_9PEZI</name>
<feature type="region of interest" description="Disordered" evidence="6">
    <location>
        <begin position="1"/>
        <end position="97"/>
    </location>
</feature>